<protein>
    <submittedName>
        <fullName evidence="2">Uncharacterized protein</fullName>
    </submittedName>
</protein>
<accession>A0A8H3FI96</accession>
<feature type="compositionally biased region" description="Low complexity" evidence="1">
    <location>
        <begin position="39"/>
        <end position="50"/>
    </location>
</feature>
<evidence type="ECO:0000313" key="2">
    <source>
        <dbReference type="EMBL" id="CAF9924165.1"/>
    </source>
</evidence>
<gene>
    <name evidence="2" type="ORF">HETSPECPRED_005514</name>
</gene>
<dbReference type="Proteomes" id="UP000664521">
    <property type="component" value="Unassembled WGS sequence"/>
</dbReference>
<feature type="region of interest" description="Disordered" evidence="1">
    <location>
        <begin position="38"/>
        <end position="82"/>
    </location>
</feature>
<evidence type="ECO:0000313" key="3">
    <source>
        <dbReference type="Proteomes" id="UP000664521"/>
    </source>
</evidence>
<dbReference type="EMBL" id="CAJPDS010000035">
    <property type="protein sequence ID" value="CAF9924165.1"/>
    <property type="molecule type" value="Genomic_DNA"/>
</dbReference>
<sequence>MGFKSPLRTTFSLANTRSTFRFLLPALFGRSIITGPSNPFSLPTSPSYSSPSPPPSQPPPRGPPPGDLNSHRINSGRPDSDRYQLIRAMRSSGFERQRSSVPEITEAELERLNLAAAIAKQNMRKWKPGDVYAPHDLSSVEMEKWRKKRPINADAFKALDLDPRKEYKMRTVEVMVHDRQWRGHLMEILDRSADEISVFLESLDHVGVRQQDGPDKASTRNRLGERQPETVGQGN</sequence>
<feature type="compositionally biased region" description="Pro residues" evidence="1">
    <location>
        <begin position="51"/>
        <end position="66"/>
    </location>
</feature>
<dbReference type="AlphaFoldDB" id="A0A8H3FI96"/>
<name>A0A8H3FI96_9LECA</name>
<reference evidence="2" key="1">
    <citation type="submission" date="2021-03" db="EMBL/GenBank/DDBJ databases">
        <authorList>
            <person name="Tagirdzhanova G."/>
        </authorList>
    </citation>
    <scope>NUCLEOTIDE SEQUENCE</scope>
</reference>
<evidence type="ECO:0000256" key="1">
    <source>
        <dbReference type="SAM" id="MobiDB-lite"/>
    </source>
</evidence>
<feature type="compositionally biased region" description="Basic and acidic residues" evidence="1">
    <location>
        <begin position="207"/>
        <end position="228"/>
    </location>
</feature>
<dbReference type="OrthoDB" id="21463at2759"/>
<proteinExistence type="predicted"/>
<feature type="region of interest" description="Disordered" evidence="1">
    <location>
        <begin position="207"/>
        <end position="235"/>
    </location>
</feature>
<keyword evidence="3" id="KW-1185">Reference proteome</keyword>
<organism evidence="2 3">
    <name type="scientific">Heterodermia speciosa</name>
    <dbReference type="NCBI Taxonomy" id="116794"/>
    <lineage>
        <taxon>Eukaryota</taxon>
        <taxon>Fungi</taxon>
        <taxon>Dikarya</taxon>
        <taxon>Ascomycota</taxon>
        <taxon>Pezizomycotina</taxon>
        <taxon>Lecanoromycetes</taxon>
        <taxon>OSLEUM clade</taxon>
        <taxon>Lecanoromycetidae</taxon>
        <taxon>Caliciales</taxon>
        <taxon>Physciaceae</taxon>
        <taxon>Heterodermia</taxon>
    </lineage>
</organism>
<comment type="caution">
    <text evidence="2">The sequence shown here is derived from an EMBL/GenBank/DDBJ whole genome shotgun (WGS) entry which is preliminary data.</text>
</comment>